<dbReference type="PANTHER" id="PTHR30441">
    <property type="entry name" value="DUF748 DOMAIN-CONTAINING PROTEIN"/>
    <property type="match status" value="1"/>
</dbReference>
<dbReference type="InterPro" id="IPR008023">
    <property type="entry name" value="DUF748"/>
</dbReference>
<proteinExistence type="predicted"/>
<evidence type="ECO:0000313" key="3">
    <source>
        <dbReference type="EMBL" id="AGF78787.1"/>
    </source>
</evidence>
<dbReference type="KEGG" id="dsf:UWK_02247"/>
<feature type="region of interest" description="Disordered" evidence="1">
    <location>
        <begin position="44"/>
        <end position="67"/>
    </location>
</feature>
<keyword evidence="4" id="KW-1185">Reference proteome</keyword>
<evidence type="ECO:0000313" key="4">
    <source>
        <dbReference type="Proteomes" id="UP000011721"/>
    </source>
</evidence>
<sequence>MRQRDLSHTLTFKYNNHYICKLKHLLIQFIPMSDHYGSIAINSDIPSPKPQKPQKHRKPGKPAKKPTTPRKSFFLPILVFFFIATYFLTAIYIVPLAIKKYIPRYIQKQLGLTLTIGSARLNPLNFQLTLKQLTADLDKNATTDPLLSAQSLFIDLDLTSLVRNSFTCDKLTIEKLQLNLIRYKDTHYNIPALSRVSKNQEQGDIIHFATLPFLFSLNNIDINNSRILFEDQVTEKKHAVEDLQLAIPTLSNFDFQSNNYIQPHFSAVINGSPIQLTGEAVQLPDNQGFQTKLSCNIKSLDLVPYFSYLPSTVPLSIKKGWADTTLEISFAPDKRQGDRLSIDIKMDAMDIEMQGNDDTFQLIVPAMKLDAMLTPVGKEFHIRDIITKNIELSGNGGQLQAVLQQIFFPSHPQGTLPPTIIIDRFLTDQSKLTLIDETIKGKPSTSEWSDLQLTIKNFDSTNATGIFHVSGNHAPNKADFSWQGKYQSSETIKGKLLLNNFPAGILFRQLLPESKDMIHGTATLSGDLSISPRENNSTGHTLDDAILQLHDLKFLHGKDTWLKADSIRFTRLSKTADQYNLGNIFLKDASLTVTDNTLPPLLNQLFTAKNHPLIQGIDFEGEVTIKNSKTQKKPLLISEIRFQTNRLEQTSTTENFAFSGQLPQKGIVKAKGVFNLAPIQIEANLAFSNIDSQSFSPFFVSWPLLFHSKTTLHGKGTYSYPDASFQGDIRLTDSLLQVAPKTPLLTWKSAELNDISCRLTPFSLRAESMLLNSPQLQWQRSAQSAFQDLQKGIRLVAEKSAEEKTVFPLEIRNFNLKDASISITDSRLSPSWSTTVNALEGTIRNLNTTKNGLAIFSLTGKLEESPLDLSGALALFDDSLEARAGMKFSDLPLKIFHKQLESSTISPEHASLSLELNMIEKDSLFSSKNKIIVTNLQPASLNSDTALALAFLKDTDNSFPLDIAITDSSRSLLKEALTTFQTTVIKASYTPLLLDRRFKDLQDQNTVSFQPGSNQIDSKGKKILGRYAELLHEHPGLGLTITGLADNKTDRQVLQALQEEIEQQRVDSINSQALAEYQKKQQAAILAAPPGNTVKEENIPKKDLAGYKPIQAKPVSISDETLLGLARERSLIVYDFCVHSLNISPRRVTIMNKPEITDASATNGSRIGITTVRSTP</sequence>
<dbReference type="eggNOG" id="COG2982">
    <property type="taxonomic scope" value="Bacteria"/>
</dbReference>
<evidence type="ECO:0000256" key="1">
    <source>
        <dbReference type="SAM" id="MobiDB-lite"/>
    </source>
</evidence>
<dbReference type="STRING" id="1167006.UWK_02247"/>
<feature type="transmembrane region" description="Helical" evidence="2">
    <location>
        <begin position="73"/>
        <end position="98"/>
    </location>
</feature>
<dbReference type="GO" id="GO:0005886">
    <property type="term" value="C:plasma membrane"/>
    <property type="evidence" value="ECO:0007669"/>
    <property type="project" value="TreeGrafter"/>
</dbReference>
<dbReference type="AlphaFoldDB" id="M1PAV7"/>
<dbReference type="OrthoDB" id="9757969at2"/>
<keyword evidence="2" id="KW-0812">Transmembrane</keyword>
<dbReference type="Gene3D" id="3.30.1330.60">
    <property type="entry name" value="OmpA-like domain"/>
    <property type="match status" value="1"/>
</dbReference>
<name>M1PAV7_DESSD</name>
<dbReference type="HOGENOM" id="CLU_273510_0_0_7"/>
<keyword evidence="2" id="KW-1133">Transmembrane helix</keyword>
<dbReference type="EMBL" id="CP003985">
    <property type="protein sequence ID" value="AGF78787.1"/>
    <property type="molecule type" value="Genomic_DNA"/>
</dbReference>
<dbReference type="SUPFAM" id="SSF103088">
    <property type="entry name" value="OmpA-like"/>
    <property type="match status" value="1"/>
</dbReference>
<accession>M1PAV7</accession>
<dbReference type="Proteomes" id="UP000011721">
    <property type="component" value="Chromosome"/>
</dbReference>
<evidence type="ECO:0000256" key="2">
    <source>
        <dbReference type="SAM" id="Phobius"/>
    </source>
</evidence>
<dbReference type="PATRIC" id="fig|1167006.5.peg.2442"/>
<dbReference type="InterPro" id="IPR052894">
    <property type="entry name" value="AsmA-related"/>
</dbReference>
<dbReference type="Pfam" id="PF05359">
    <property type="entry name" value="DUF748"/>
    <property type="match status" value="2"/>
</dbReference>
<protein>
    <submittedName>
        <fullName evidence="3">Outer membrane protein/peptidoglycan-associated (Lipo)protein</fullName>
    </submittedName>
</protein>
<organism evidence="3 4">
    <name type="scientific">Desulfocapsa sulfexigens (strain DSM 10523 / SB164P1)</name>
    <dbReference type="NCBI Taxonomy" id="1167006"/>
    <lineage>
        <taxon>Bacteria</taxon>
        <taxon>Pseudomonadati</taxon>
        <taxon>Thermodesulfobacteriota</taxon>
        <taxon>Desulfobulbia</taxon>
        <taxon>Desulfobulbales</taxon>
        <taxon>Desulfocapsaceae</taxon>
        <taxon>Desulfocapsa</taxon>
    </lineage>
</organism>
<gene>
    <name evidence="3" type="ordered locus">UWK_02247</name>
</gene>
<reference evidence="4" key="1">
    <citation type="journal article" date="2013" name="Stand. Genomic Sci.">
        <title>Complete genome sequence of Desulfocapsa sulfexigens, a marine deltaproteobacterium specialized in disproportionating inorganic sulfur compounds.</title>
        <authorList>
            <person name="Finster K.W."/>
            <person name="Kjeldsen K.U."/>
            <person name="Kube M."/>
            <person name="Reinhardt R."/>
            <person name="Mussmann M."/>
            <person name="Amann R."/>
            <person name="Schreiber L."/>
        </authorList>
    </citation>
    <scope>NUCLEOTIDE SEQUENCE [LARGE SCALE GENOMIC DNA]</scope>
    <source>
        <strain evidence="4">DSM 10523 / SB164P1</strain>
    </source>
</reference>
<feature type="compositionally biased region" description="Basic residues" evidence="1">
    <location>
        <begin position="52"/>
        <end position="67"/>
    </location>
</feature>
<keyword evidence="2" id="KW-0472">Membrane</keyword>
<dbReference type="GO" id="GO:0090313">
    <property type="term" value="P:regulation of protein targeting to membrane"/>
    <property type="evidence" value="ECO:0007669"/>
    <property type="project" value="TreeGrafter"/>
</dbReference>
<dbReference type="eggNOG" id="COG2885">
    <property type="taxonomic scope" value="Bacteria"/>
</dbReference>
<dbReference type="InterPro" id="IPR036737">
    <property type="entry name" value="OmpA-like_sf"/>
</dbReference>
<dbReference type="PANTHER" id="PTHR30441:SF8">
    <property type="entry name" value="DUF748 DOMAIN-CONTAINING PROTEIN"/>
    <property type="match status" value="1"/>
</dbReference>